<keyword evidence="10 13" id="KW-0143">Chaperone</keyword>
<dbReference type="Pfam" id="PF02096">
    <property type="entry name" value="60KD_IMP"/>
    <property type="match status" value="1"/>
</dbReference>
<keyword evidence="8 13" id="KW-1133">Transmembrane helix</keyword>
<dbReference type="GO" id="GO:0032977">
    <property type="term" value="F:membrane insertase activity"/>
    <property type="evidence" value="ECO:0007669"/>
    <property type="project" value="InterPro"/>
</dbReference>
<evidence type="ECO:0000256" key="13">
    <source>
        <dbReference type="HAMAP-Rule" id="MF_01810"/>
    </source>
</evidence>
<keyword evidence="4 13" id="KW-0813">Transport</keyword>
<dbReference type="InterPro" id="IPR047196">
    <property type="entry name" value="YidC_ALB_C"/>
</dbReference>
<dbReference type="InterPro" id="IPR019998">
    <property type="entry name" value="Membr_insert_YidC"/>
</dbReference>
<accession>A0A286FFH2</accession>
<keyword evidence="14" id="KW-0175">Coiled coil</keyword>
<dbReference type="GO" id="GO:0015031">
    <property type="term" value="P:protein transport"/>
    <property type="evidence" value="ECO:0007669"/>
    <property type="project" value="UniProtKB-KW"/>
</dbReference>
<dbReference type="RefSeq" id="WP_097125561.1">
    <property type="nucleotide sequence ID" value="NZ_OCNH01000001.1"/>
</dbReference>
<evidence type="ECO:0000256" key="10">
    <source>
        <dbReference type="ARBA" id="ARBA00023186"/>
    </source>
</evidence>
<dbReference type="PANTHER" id="PTHR12428:SF65">
    <property type="entry name" value="CYTOCHROME C OXIDASE ASSEMBLY PROTEIN COX18, MITOCHONDRIAL"/>
    <property type="match status" value="1"/>
</dbReference>
<evidence type="ECO:0000256" key="5">
    <source>
        <dbReference type="ARBA" id="ARBA00022475"/>
    </source>
</evidence>
<evidence type="ECO:0000259" key="16">
    <source>
        <dbReference type="Pfam" id="PF14849"/>
    </source>
</evidence>
<keyword evidence="7 13" id="KW-0653">Protein transport</keyword>
<comment type="subunit">
    <text evidence="13">Interacts with the Sec translocase complex via SecD. Specifically interacts with transmembrane segments of nascent integral membrane proteins during membrane integration.</text>
</comment>
<evidence type="ECO:0000256" key="7">
    <source>
        <dbReference type="ARBA" id="ARBA00022927"/>
    </source>
</evidence>
<evidence type="ECO:0000259" key="15">
    <source>
        <dbReference type="Pfam" id="PF02096"/>
    </source>
</evidence>
<evidence type="ECO:0000256" key="8">
    <source>
        <dbReference type="ARBA" id="ARBA00022989"/>
    </source>
</evidence>
<sequence length="621" mass="69177">MDRNQLIGIVLILAMLVGYQLLVPKPAPEKQAAQQTQTTKPTTASGVAAIDKGVDSTGQQAPDSAALTAQFGNFASVATGQARDIIIENNDIKVTFTTQGGRVKEVVLKKYKAFDQKPLVLIDEQSSTTLLELPTNQGKVDLHKLYYQTTTQNGTVSGQPQQVVFRAEVAPGQSVEQVYTIPAEGYVLDYDLKLNGLSNTVGNGDIRFLWEDKMRQYENDLANNRRAATINYLTADEDFEKLTEGESSQEATAEKPVQWFTIKHKYFLSGFVAKNSPLTKASFKALVDPADSSVVKTAIADVTMPIADVKAGKGQYKFFYGPNDFQLLGSVAPEFDQNVYLGYSVLKPINKYFFVPVFNFLEKFIANYGLLIIALVVFVKLILTPLTYKSYISMAKMRVLQPELNEMKERVGDDMAKQQSEQMKLYQEVGVSPLSGCVPVLATMPILFSLFMLFPNLIELRQKSFLWANDLSTYDAFITFPTIPFIGSHLSLFTVLMTISSIAYAYYNNQTTPTQPGPVNMKAMSYVFPLMFMFVLNSYPAGLTFYYFVSNVVTIAQQLLIRRFVDEDKIKAVLDENRRKNAAGEGKKPGGFQALLQKQLAAAEEARKQADEAQRRAKSKK</sequence>
<name>A0A286FFH2_9BACT</name>
<comment type="similarity">
    <text evidence="2 13">Belongs to the OXA1/ALB3/YidC family. Type 1 subfamily.</text>
</comment>
<comment type="subcellular location">
    <subcellularLocation>
        <location evidence="1">Cell inner membrane</location>
        <topology evidence="1">Multi-pass membrane protein</topology>
    </subcellularLocation>
    <subcellularLocation>
        <location evidence="13">Cell membrane</location>
        <topology evidence="13">Multi-pass membrane protein</topology>
    </subcellularLocation>
</comment>
<feature type="transmembrane region" description="Helical" evidence="13">
    <location>
        <begin position="478"/>
        <end position="507"/>
    </location>
</feature>
<feature type="domain" description="Membrane insertase YidC/Oxa/ALB C-terminal" evidence="15">
    <location>
        <begin position="368"/>
        <end position="563"/>
    </location>
</feature>
<evidence type="ECO:0000256" key="2">
    <source>
        <dbReference type="ARBA" id="ARBA00010527"/>
    </source>
</evidence>
<dbReference type="AlphaFoldDB" id="A0A286FFH2"/>
<dbReference type="GO" id="GO:0005886">
    <property type="term" value="C:plasma membrane"/>
    <property type="evidence" value="ECO:0007669"/>
    <property type="project" value="UniProtKB-SubCell"/>
</dbReference>
<gene>
    <name evidence="13" type="primary">yidC</name>
    <name evidence="17" type="ORF">SAMN06269250_1986</name>
</gene>
<dbReference type="HAMAP" id="MF_01810">
    <property type="entry name" value="YidC_type1"/>
    <property type="match status" value="1"/>
</dbReference>
<reference evidence="18" key="1">
    <citation type="submission" date="2017-09" db="EMBL/GenBank/DDBJ databases">
        <authorList>
            <person name="Varghese N."/>
            <person name="Submissions S."/>
        </authorList>
    </citation>
    <scope>NUCLEOTIDE SEQUENCE [LARGE SCALE GENOMIC DNA]</scope>
    <source>
        <strain evidence="18">DSM 29961</strain>
    </source>
</reference>
<feature type="coiled-coil region" evidence="14">
    <location>
        <begin position="593"/>
        <end position="620"/>
    </location>
</feature>
<dbReference type="Proteomes" id="UP000219452">
    <property type="component" value="Unassembled WGS sequence"/>
</dbReference>
<evidence type="ECO:0000256" key="3">
    <source>
        <dbReference type="ARBA" id="ARBA00015325"/>
    </source>
</evidence>
<comment type="caution">
    <text evidence="13">Lacks conserved residue(s) required for the propagation of feature annotation.</text>
</comment>
<feature type="transmembrane region" description="Helical" evidence="13">
    <location>
        <begin position="368"/>
        <end position="388"/>
    </location>
</feature>
<dbReference type="CDD" id="cd20070">
    <property type="entry name" value="5TM_YidC_Alb3"/>
    <property type="match status" value="1"/>
</dbReference>
<evidence type="ECO:0000313" key="17">
    <source>
        <dbReference type="EMBL" id="SOD81997.1"/>
    </source>
</evidence>
<dbReference type="InterPro" id="IPR038221">
    <property type="entry name" value="YidC_periplasmic_sf"/>
</dbReference>
<dbReference type="GO" id="GO:0051205">
    <property type="term" value="P:protein insertion into membrane"/>
    <property type="evidence" value="ECO:0007669"/>
    <property type="project" value="TreeGrafter"/>
</dbReference>
<evidence type="ECO:0000256" key="1">
    <source>
        <dbReference type="ARBA" id="ARBA00004429"/>
    </source>
</evidence>
<feature type="domain" description="Membrane insertase YidC N-terminal" evidence="16">
    <location>
        <begin position="85"/>
        <end position="354"/>
    </location>
</feature>
<evidence type="ECO:0000256" key="6">
    <source>
        <dbReference type="ARBA" id="ARBA00022692"/>
    </source>
</evidence>
<keyword evidence="6 13" id="KW-0812">Transmembrane</keyword>
<protein>
    <recommendedName>
        <fullName evidence="3 13">Membrane protein insertase YidC</fullName>
    </recommendedName>
    <alternativeName>
        <fullName evidence="12 13">Foldase YidC</fullName>
    </alternativeName>
    <alternativeName>
        <fullName evidence="11 13">Membrane integrase YidC</fullName>
    </alternativeName>
    <alternativeName>
        <fullName evidence="13">Membrane protein YidC</fullName>
    </alternativeName>
</protein>
<dbReference type="Pfam" id="PF14849">
    <property type="entry name" value="YidC_periplas"/>
    <property type="match status" value="1"/>
</dbReference>
<evidence type="ECO:0000256" key="12">
    <source>
        <dbReference type="ARBA" id="ARBA00033342"/>
    </source>
</evidence>
<evidence type="ECO:0000256" key="4">
    <source>
        <dbReference type="ARBA" id="ARBA00022448"/>
    </source>
</evidence>
<evidence type="ECO:0000256" key="11">
    <source>
        <dbReference type="ARBA" id="ARBA00033245"/>
    </source>
</evidence>
<keyword evidence="9 13" id="KW-0472">Membrane</keyword>
<dbReference type="InterPro" id="IPR028055">
    <property type="entry name" value="YidC/Oxa/ALB_C"/>
</dbReference>
<comment type="function">
    <text evidence="13">Required for the insertion and/or proper folding and/or complex formation of integral membrane proteins into the membrane. Involved in integration of membrane proteins that insert both dependently and independently of the Sec translocase complex, as well as at least some lipoproteins. Aids folding of multispanning membrane proteins.</text>
</comment>
<dbReference type="PANTHER" id="PTHR12428">
    <property type="entry name" value="OXA1"/>
    <property type="match status" value="1"/>
</dbReference>
<dbReference type="CDD" id="cd19961">
    <property type="entry name" value="EcYidC-like_peri"/>
    <property type="match status" value="1"/>
</dbReference>
<proteinExistence type="inferred from homology"/>
<dbReference type="NCBIfam" id="TIGR03593">
    <property type="entry name" value="yidC_nterm"/>
    <property type="match status" value="1"/>
</dbReference>
<dbReference type="InterPro" id="IPR001708">
    <property type="entry name" value="YidC/ALB3/OXA1/COX18"/>
</dbReference>
<dbReference type="PRINTS" id="PR00701">
    <property type="entry name" value="60KDINNERMP"/>
</dbReference>
<dbReference type="NCBIfam" id="NF002356">
    <property type="entry name" value="PRK01318.2-3"/>
    <property type="match status" value="1"/>
</dbReference>
<keyword evidence="5 13" id="KW-1003">Cell membrane</keyword>
<dbReference type="EMBL" id="OCNH01000001">
    <property type="protein sequence ID" value="SOD81997.1"/>
    <property type="molecule type" value="Genomic_DNA"/>
</dbReference>
<evidence type="ECO:0000256" key="9">
    <source>
        <dbReference type="ARBA" id="ARBA00023136"/>
    </source>
</evidence>
<organism evidence="17 18">
    <name type="scientific">Spirosoma fluviale</name>
    <dbReference type="NCBI Taxonomy" id="1597977"/>
    <lineage>
        <taxon>Bacteria</taxon>
        <taxon>Pseudomonadati</taxon>
        <taxon>Bacteroidota</taxon>
        <taxon>Cytophagia</taxon>
        <taxon>Cytophagales</taxon>
        <taxon>Cytophagaceae</taxon>
        <taxon>Spirosoma</taxon>
    </lineage>
</organism>
<dbReference type="NCBIfam" id="TIGR03592">
    <property type="entry name" value="yidC_oxa1_cterm"/>
    <property type="match status" value="1"/>
</dbReference>
<evidence type="ECO:0000256" key="14">
    <source>
        <dbReference type="SAM" id="Coils"/>
    </source>
</evidence>
<dbReference type="OrthoDB" id="9780552at2"/>
<dbReference type="Gene3D" id="2.70.98.90">
    <property type="match status" value="1"/>
</dbReference>
<evidence type="ECO:0000313" key="18">
    <source>
        <dbReference type="Proteomes" id="UP000219452"/>
    </source>
</evidence>
<feature type="transmembrane region" description="Helical" evidence="13">
    <location>
        <begin position="519"/>
        <end position="539"/>
    </location>
</feature>
<keyword evidence="18" id="KW-1185">Reference proteome</keyword>
<dbReference type="InterPro" id="IPR028053">
    <property type="entry name" value="Membr_insert_YidC_N"/>
</dbReference>